<keyword evidence="6 9" id="KW-1133">Transmembrane helix</keyword>
<dbReference type="PANTHER" id="PTHR33910:SF1">
    <property type="entry name" value="PROTEIN TRANSLOCASE SUBUNIT SECE"/>
    <property type="match status" value="1"/>
</dbReference>
<evidence type="ECO:0000256" key="4">
    <source>
        <dbReference type="ARBA" id="ARBA00022692"/>
    </source>
</evidence>
<dbReference type="NCBIfam" id="TIGR00964">
    <property type="entry name" value="secE_bact"/>
    <property type="match status" value="1"/>
</dbReference>
<dbReference type="InterPro" id="IPR038379">
    <property type="entry name" value="SecE_sf"/>
</dbReference>
<keyword evidence="3 9" id="KW-1003">Cell membrane</keyword>
<dbReference type="GO" id="GO:0006605">
    <property type="term" value="P:protein targeting"/>
    <property type="evidence" value="ECO:0007669"/>
    <property type="project" value="UniProtKB-UniRule"/>
</dbReference>
<evidence type="ECO:0000256" key="9">
    <source>
        <dbReference type="HAMAP-Rule" id="MF_00422"/>
    </source>
</evidence>
<evidence type="ECO:0000256" key="2">
    <source>
        <dbReference type="ARBA" id="ARBA00022448"/>
    </source>
</evidence>
<comment type="subcellular location">
    <subcellularLocation>
        <location evidence="9">Cell inner membrane</location>
        <topology evidence="9">Single-pass membrane protein</topology>
    </subcellularLocation>
    <subcellularLocation>
        <location evidence="1">Membrane</location>
    </subcellularLocation>
</comment>
<evidence type="ECO:0000256" key="6">
    <source>
        <dbReference type="ARBA" id="ARBA00022989"/>
    </source>
</evidence>
<keyword evidence="2 9" id="KW-0813">Transport</keyword>
<dbReference type="InterPro" id="IPR001901">
    <property type="entry name" value="Translocase_SecE/Sec61-g"/>
</dbReference>
<dbReference type="GO" id="GO:0005886">
    <property type="term" value="C:plasma membrane"/>
    <property type="evidence" value="ECO:0007669"/>
    <property type="project" value="UniProtKB-SubCell"/>
</dbReference>
<keyword evidence="5 9" id="KW-0653">Protein transport</keyword>
<feature type="transmembrane region" description="Helical" evidence="9">
    <location>
        <begin position="32"/>
        <end position="58"/>
    </location>
</feature>
<comment type="function">
    <text evidence="9">Essential subunit of the Sec protein translocation channel SecYEG. Clamps together the 2 halves of SecY. May contact the channel plug during translocation.</text>
</comment>
<dbReference type="PROSITE" id="PS01067">
    <property type="entry name" value="SECE_SEC61G"/>
    <property type="match status" value="1"/>
</dbReference>
<gene>
    <name evidence="9 10" type="primary">secE</name>
    <name evidence="10" type="ordered locus">TPASS_0235</name>
</gene>
<comment type="similarity">
    <text evidence="9">Belongs to the SecE/SEC61-gamma family.</text>
</comment>
<evidence type="ECO:0000313" key="10">
    <source>
        <dbReference type="EMBL" id="ACD70661.1"/>
    </source>
</evidence>
<keyword evidence="8 9" id="KW-0472">Membrane</keyword>
<dbReference type="HAMAP" id="MF_00422">
    <property type="entry name" value="SecE"/>
    <property type="match status" value="1"/>
</dbReference>
<dbReference type="PATRIC" id="fig|455434.6.peg.239"/>
<sequence length="59" mass="6789">MLKFAKFRRECVAEFRRVVWPARTQVHTAVKVVLVSTVVMALFLGLIDALFVALLSFFF</sequence>
<dbReference type="GO" id="GO:0008320">
    <property type="term" value="F:protein transmembrane transporter activity"/>
    <property type="evidence" value="ECO:0007669"/>
    <property type="project" value="UniProtKB-UniRule"/>
</dbReference>
<reference evidence="10 11" key="1">
    <citation type="journal article" date="2008" name="BMC Microbiol.">
        <title>Complete genome sequence of Treponema pallidum ssp. pallidum strain SS14 determined with oligonucleotide arrays.</title>
        <authorList>
            <person name="Matejkova P."/>
            <person name="Strouhal M."/>
            <person name="Smajs D."/>
            <person name="Norris S.J."/>
            <person name="Palzkill T."/>
            <person name="Petrosino J.F."/>
            <person name="Sodergren E."/>
            <person name="Norton J.E."/>
            <person name="Singh J."/>
            <person name="Richmond T.A."/>
            <person name="Molla M.N."/>
            <person name="Albert T.J."/>
            <person name="Weinstock G.M."/>
        </authorList>
    </citation>
    <scope>NUCLEOTIDE SEQUENCE [LARGE SCALE GENOMIC DNA]</scope>
    <source>
        <strain evidence="10 11">SS14</strain>
    </source>
</reference>
<dbReference type="SMR" id="A0A0H3BIQ6"/>
<dbReference type="PANTHER" id="PTHR33910">
    <property type="entry name" value="PROTEIN TRANSLOCASE SUBUNIT SECE"/>
    <property type="match status" value="1"/>
</dbReference>
<dbReference type="RefSeq" id="WP_010881683.1">
    <property type="nucleotide sequence ID" value="NC_010741.1"/>
</dbReference>
<dbReference type="GO" id="GO:0043952">
    <property type="term" value="P:protein transport by the Sec complex"/>
    <property type="evidence" value="ECO:0007669"/>
    <property type="project" value="UniProtKB-UniRule"/>
</dbReference>
<evidence type="ECO:0000256" key="1">
    <source>
        <dbReference type="ARBA" id="ARBA00004370"/>
    </source>
</evidence>
<proteinExistence type="inferred from homology"/>
<evidence type="ECO:0000313" key="11">
    <source>
        <dbReference type="Proteomes" id="UP000001202"/>
    </source>
</evidence>
<dbReference type="GO" id="GO:0065002">
    <property type="term" value="P:intracellular protein transmembrane transport"/>
    <property type="evidence" value="ECO:0007669"/>
    <property type="project" value="UniProtKB-UniRule"/>
</dbReference>
<dbReference type="GeneID" id="93876027"/>
<dbReference type="KEGG" id="tpp:TPASS_0235"/>
<comment type="subunit">
    <text evidence="9">Component of the Sec protein translocase complex. Heterotrimer consisting of SecY, SecE and SecG subunits. The heterotrimers can form oligomers, although 1 heterotrimer is thought to be able to translocate proteins. Interacts with the ribosome. Interacts with SecDF, and other proteins may be involved. Interacts with SecA.</text>
</comment>
<dbReference type="Pfam" id="PF00584">
    <property type="entry name" value="SecE"/>
    <property type="match status" value="1"/>
</dbReference>
<dbReference type="AlphaFoldDB" id="A0A0H3BIQ6"/>
<dbReference type="InterPro" id="IPR005807">
    <property type="entry name" value="SecE_bac"/>
</dbReference>
<accession>A0A0H3BIQ6</accession>
<keyword evidence="4 9" id="KW-0812">Transmembrane</keyword>
<evidence type="ECO:0000256" key="3">
    <source>
        <dbReference type="ARBA" id="ARBA00022475"/>
    </source>
</evidence>
<evidence type="ECO:0000256" key="5">
    <source>
        <dbReference type="ARBA" id="ARBA00022927"/>
    </source>
</evidence>
<dbReference type="Gene3D" id="1.20.5.1030">
    <property type="entry name" value="Preprotein translocase secy subunit"/>
    <property type="match status" value="1"/>
</dbReference>
<keyword evidence="9" id="KW-0997">Cell inner membrane</keyword>
<keyword evidence="7 9" id="KW-0811">Translocation</keyword>
<name>A0A0H3BIQ6_TREPS</name>
<evidence type="ECO:0000256" key="8">
    <source>
        <dbReference type="ARBA" id="ARBA00023136"/>
    </source>
</evidence>
<protein>
    <recommendedName>
        <fullName evidence="9">Protein translocase subunit SecE</fullName>
    </recommendedName>
</protein>
<dbReference type="GO" id="GO:0009306">
    <property type="term" value="P:protein secretion"/>
    <property type="evidence" value="ECO:0007669"/>
    <property type="project" value="UniProtKB-UniRule"/>
</dbReference>
<dbReference type="EMBL" id="CP000805">
    <property type="protein sequence ID" value="ACD70661.1"/>
    <property type="molecule type" value="Genomic_DNA"/>
</dbReference>
<evidence type="ECO:0000256" key="7">
    <source>
        <dbReference type="ARBA" id="ARBA00023010"/>
    </source>
</evidence>
<dbReference type="Proteomes" id="UP000001202">
    <property type="component" value="Chromosome"/>
</dbReference>
<organism evidence="10 11">
    <name type="scientific">Treponema pallidum subsp. pallidum (strain SS14)</name>
    <dbReference type="NCBI Taxonomy" id="455434"/>
    <lineage>
        <taxon>Bacteria</taxon>
        <taxon>Pseudomonadati</taxon>
        <taxon>Spirochaetota</taxon>
        <taxon>Spirochaetia</taxon>
        <taxon>Spirochaetales</taxon>
        <taxon>Treponemataceae</taxon>
        <taxon>Treponema</taxon>
    </lineage>
</organism>